<dbReference type="Pfam" id="PF01261">
    <property type="entry name" value="AP_endonuc_2"/>
    <property type="match status" value="1"/>
</dbReference>
<dbReference type="Gene3D" id="3.20.20.150">
    <property type="entry name" value="Divalent-metal-dependent TIM barrel enzymes"/>
    <property type="match status" value="1"/>
</dbReference>
<feature type="domain" description="Xylose isomerase-like TIM barrel" evidence="1">
    <location>
        <begin position="25"/>
        <end position="265"/>
    </location>
</feature>
<dbReference type="SUPFAM" id="SSF51658">
    <property type="entry name" value="Xylose isomerase-like"/>
    <property type="match status" value="1"/>
</dbReference>
<protein>
    <submittedName>
        <fullName evidence="2">Sugar phosphate isomerase</fullName>
    </submittedName>
</protein>
<comment type="caution">
    <text evidence="2">The sequence shown here is derived from an EMBL/GenBank/DDBJ whole genome shotgun (WGS) entry which is preliminary data.</text>
</comment>
<reference evidence="2" key="1">
    <citation type="journal article" date="2014" name="Int. J. Syst. Evol. Microbiol.">
        <title>Complete genome sequence of Corynebacterium casei LMG S-19264T (=DSM 44701T), isolated from a smear-ripened cheese.</title>
        <authorList>
            <consortium name="US DOE Joint Genome Institute (JGI-PGF)"/>
            <person name="Walter F."/>
            <person name="Albersmeier A."/>
            <person name="Kalinowski J."/>
            <person name="Ruckert C."/>
        </authorList>
    </citation>
    <scope>NUCLEOTIDE SEQUENCE</scope>
    <source>
        <strain evidence="2">JCM 18487</strain>
    </source>
</reference>
<dbReference type="Proteomes" id="UP000637695">
    <property type="component" value="Unassembled WGS sequence"/>
</dbReference>
<dbReference type="PANTHER" id="PTHR12110:SF53">
    <property type="entry name" value="BLR5974 PROTEIN"/>
    <property type="match status" value="1"/>
</dbReference>
<organism evidence="2 3">
    <name type="scientific">Alicyclobacillus cellulosilyticus</name>
    <dbReference type="NCBI Taxonomy" id="1003997"/>
    <lineage>
        <taxon>Bacteria</taxon>
        <taxon>Bacillati</taxon>
        <taxon>Bacillota</taxon>
        <taxon>Bacilli</taxon>
        <taxon>Bacillales</taxon>
        <taxon>Alicyclobacillaceae</taxon>
        <taxon>Alicyclobacillus</taxon>
    </lineage>
</organism>
<keyword evidence="2" id="KW-0413">Isomerase</keyword>
<evidence type="ECO:0000313" key="2">
    <source>
        <dbReference type="EMBL" id="GGJ01375.1"/>
    </source>
</evidence>
<gene>
    <name evidence="2" type="ORF">GCM10010885_08210</name>
</gene>
<accession>A0A917NHM5</accession>
<evidence type="ECO:0000259" key="1">
    <source>
        <dbReference type="Pfam" id="PF01261"/>
    </source>
</evidence>
<reference evidence="2" key="2">
    <citation type="submission" date="2020-09" db="EMBL/GenBank/DDBJ databases">
        <authorList>
            <person name="Sun Q."/>
            <person name="Ohkuma M."/>
        </authorList>
    </citation>
    <scope>NUCLEOTIDE SEQUENCE</scope>
    <source>
        <strain evidence="2">JCM 18487</strain>
    </source>
</reference>
<dbReference type="GO" id="GO:0016853">
    <property type="term" value="F:isomerase activity"/>
    <property type="evidence" value="ECO:0007669"/>
    <property type="project" value="UniProtKB-KW"/>
</dbReference>
<dbReference type="PANTHER" id="PTHR12110">
    <property type="entry name" value="HYDROXYPYRUVATE ISOMERASE"/>
    <property type="match status" value="1"/>
</dbReference>
<dbReference type="AlphaFoldDB" id="A0A917NHM5"/>
<dbReference type="RefSeq" id="WP_188881325.1">
    <property type="nucleotide sequence ID" value="NZ_BMOY01000009.1"/>
</dbReference>
<keyword evidence="3" id="KW-1185">Reference proteome</keyword>
<dbReference type="InterPro" id="IPR050312">
    <property type="entry name" value="IolE/XylAMocC-like"/>
</dbReference>
<dbReference type="EMBL" id="BMOY01000009">
    <property type="protein sequence ID" value="GGJ01375.1"/>
    <property type="molecule type" value="Genomic_DNA"/>
</dbReference>
<evidence type="ECO:0000313" key="3">
    <source>
        <dbReference type="Proteomes" id="UP000637695"/>
    </source>
</evidence>
<dbReference type="InterPro" id="IPR013022">
    <property type="entry name" value="Xyl_isomerase-like_TIM-brl"/>
</dbReference>
<name>A0A917NHM5_9BACL</name>
<sequence>MKLGLSTYSLYAALRQGEMTVFDVIDWTAAHGGEHVEIVPLGFSLDEDPGLPEAIAERAAQRGIVISNYAISANFLQPTAEAYEREVERVMREVDIARRLGASRMRHDVAWLPAEEGSIQRFEAELPRLVDACRRIADYAAQYGITTSVENHGYFVQASDRVLRLVSAVDRPNFRTTLDVGNFLCVDEPPLVAVQKNLPFASMVHLKDFYYRPGHRQPGEGWFPTAGGNWLRGAILGHGDLDIWGILKAIKSFGYDGYVSVEFEGLEDCRLGARLGLANARRIWEAV</sequence>
<dbReference type="InterPro" id="IPR036237">
    <property type="entry name" value="Xyl_isomerase-like_sf"/>
</dbReference>
<proteinExistence type="predicted"/>